<dbReference type="GO" id="GO:0160104">
    <property type="term" value="F:tRNA (guanine(26)-N2)-dimethyltransferase activity"/>
    <property type="evidence" value="ECO:0007669"/>
    <property type="project" value="UniProtKB-UniRule"/>
</dbReference>
<evidence type="ECO:0000256" key="9">
    <source>
        <dbReference type="PROSITE-ProRule" id="PRU00958"/>
    </source>
</evidence>
<dbReference type="Pfam" id="PF02005">
    <property type="entry name" value="TRM"/>
    <property type="match status" value="1"/>
</dbReference>
<name>A0A165GAM9_EXIGL</name>
<keyword evidence="4 9" id="KW-0949">S-adenosyl-L-methionine</keyword>
<dbReference type="PROSITE" id="PS51626">
    <property type="entry name" value="SAM_MT_TRM1"/>
    <property type="match status" value="1"/>
</dbReference>
<dbReference type="NCBIfam" id="TIGR00308">
    <property type="entry name" value="TRM1"/>
    <property type="match status" value="1"/>
</dbReference>
<comment type="similarity">
    <text evidence="9">Belongs to the class I-like SAM-binding methyltransferase superfamily. Trm1 family.</text>
</comment>
<proteinExistence type="inferred from homology"/>
<feature type="region of interest" description="Disordered" evidence="10">
    <location>
        <begin position="532"/>
        <end position="555"/>
    </location>
</feature>
<dbReference type="SUPFAM" id="SSF53335">
    <property type="entry name" value="S-adenosyl-L-methionine-dependent methyltransferases"/>
    <property type="match status" value="1"/>
</dbReference>
<feature type="region of interest" description="Disordered" evidence="10">
    <location>
        <begin position="61"/>
        <end position="115"/>
    </location>
</feature>
<dbReference type="GO" id="GO:0005634">
    <property type="term" value="C:nucleus"/>
    <property type="evidence" value="ECO:0007669"/>
    <property type="project" value="TreeGrafter"/>
</dbReference>
<dbReference type="PANTHER" id="PTHR10631:SF3">
    <property type="entry name" value="TRNA (GUANINE(26)-N(2))-DIMETHYLTRANSFERASE"/>
    <property type="match status" value="1"/>
</dbReference>
<dbReference type="InterPro" id="IPR002905">
    <property type="entry name" value="Trm1"/>
</dbReference>
<organism evidence="11 12">
    <name type="scientific">Exidia glandulosa HHB12029</name>
    <dbReference type="NCBI Taxonomy" id="1314781"/>
    <lineage>
        <taxon>Eukaryota</taxon>
        <taxon>Fungi</taxon>
        <taxon>Dikarya</taxon>
        <taxon>Basidiomycota</taxon>
        <taxon>Agaricomycotina</taxon>
        <taxon>Agaricomycetes</taxon>
        <taxon>Auriculariales</taxon>
        <taxon>Exidiaceae</taxon>
        <taxon>Exidia</taxon>
    </lineage>
</organism>
<keyword evidence="5 9" id="KW-0819">tRNA processing</keyword>
<keyword evidence="3 9" id="KW-0808">Transferase</keyword>
<dbReference type="EC" id="2.1.1.216" evidence="7 9"/>
<dbReference type="InterPro" id="IPR042296">
    <property type="entry name" value="tRNA_met_Trm1_C"/>
</dbReference>
<dbReference type="FunFam" id="3.30.56.70:FF:000001">
    <property type="entry name" value="tRNA (guanine(26)-N(2))-dimethyltransferase"/>
    <property type="match status" value="1"/>
</dbReference>
<evidence type="ECO:0000256" key="3">
    <source>
        <dbReference type="ARBA" id="ARBA00022679"/>
    </source>
</evidence>
<dbReference type="FunCoup" id="A0A165GAM9">
    <property type="interactions" value="1032"/>
</dbReference>
<protein>
    <recommendedName>
        <fullName evidence="7 9">tRNA (guanine(26)-N(2))-dimethyltransferase</fullName>
        <ecNumber evidence="7 9">2.1.1.216</ecNumber>
    </recommendedName>
</protein>
<keyword evidence="2 9" id="KW-0489">Methyltransferase</keyword>
<evidence type="ECO:0000256" key="5">
    <source>
        <dbReference type="ARBA" id="ARBA00022694"/>
    </source>
</evidence>
<evidence type="ECO:0000256" key="6">
    <source>
        <dbReference type="ARBA" id="ARBA00022884"/>
    </source>
</evidence>
<dbReference type="InterPro" id="IPR029063">
    <property type="entry name" value="SAM-dependent_MTases_sf"/>
</dbReference>
<dbReference type="STRING" id="1314781.A0A165GAM9"/>
<reference evidence="11 12" key="1">
    <citation type="journal article" date="2016" name="Mol. Biol. Evol.">
        <title>Comparative Genomics of Early-Diverging Mushroom-Forming Fungi Provides Insights into the Origins of Lignocellulose Decay Capabilities.</title>
        <authorList>
            <person name="Nagy L.G."/>
            <person name="Riley R."/>
            <person name="Tritt A."/>
            <person name="Adam C."/>
            <person name="Daum C."/>
            <person name="Floudas D."/>
            <person name="Sun H."/>
            <person name="Yadav J.S."/>
            <person name="Pangilinan J."/>
            <person name="Larsson K.H."/>
            <person name="Matsuura K."/>
            <person name="Barry K."/>
            <person name="Labutti K."/>
            <person name="Kuo R."/>
            <person name="Ohm R.A."/>
            <person name="Bhattacharya S.S."/>
            <person name="Shirouzu T."/>
            <person name="Yoshinaga Y."/>
            <person name="Martin F.M."/>
            <person name="Grigoriev I.V."/>
            <person name="Hibbett D.S."/>
        </authorList>
    </citation>
    <scope>NUCLEOTIDE SEQUENCE [LARGE SCALE GENOMIC DNA]</scope>
    <source>
        <strain evidence="11 12">HHB12029</strain>
    </source>
</reference>
<evidence type="ECO:0000256" key="1">
    <source>
        <dbReference type="ARBA" id="ARBA00022555"/>
    </source>
</evidence>
<dbReference type="InParanoid" id="A0A165GAM9"/>
<feature type="non-terminal residue" evidence="11">
    <location>
        <position position="555"/>
    </location>
</feature>
<accession>A0A165GAM9</accession>
<dbReference type="OrthoDB" id="6349953at2759"/>
<dbReference type="PANTHER" id="PTHR10631">
    <property type="entry name" value="N 2 ,N 2 -DIMETHYLGUANOSINE TRNA METHYLTRANSFERASE"/>
    <property type="match status" value="1"/>
</dbReference>
<dbReference type="Proteomes" id="UP000077266">
    <property type="component" value="Unassembled WGS sequence"/>
</dbReference>
<dbReference type="AlphaFoldDB" id="A0A165GAM9"/>
<feature type="compositionally biased region" description="Acidic residues" evidence="10">
    <location>
        <begin position="91"/>
        <end position="109"/>
    </location>
</feature>
<keyword evidence="1 9" id="KW-0820">tRNA-binding</keyword>
<dbReference type="GO" id="GO:0002940">
    <property type="term" value="P:tRNA N2-guanine methylation"/>
    <property type="evidence" value="ECO:0007669"/>
    <property type="project" value="TreeGrafter"/>
</dbReference>
<comment type="catalytic activity">
    <reaction evidence="8 9">
        <text>guanosine(26) in tRNA + 2 S-adenosyl-L-methionine = N(2)-dimethylguanosine(26) in tRNA + 2 S-adenosyl-L-homocysteine + 2 H(+)</text>
        <dbReference type="Rhea" id="RHEA:43140"/>
        <dbReference type="Rhea" id="RHEA-COMP:10359"/>
        <dbReference type="Rhea" id="RHEA-COMP:10360"/>
        <dbReference type="ChEBI" id="CHEBI:15378"/>
        <dbReference type="ChEBI" id="CHEBI:57856"/>
        <dbReference type="ChEBI" id="CHEBI:59789"/>
        <dbReference type="ChEBI" id="CHEBI:74269"/>
        <dbReference type="ChEBI" id="CHEBI:74513"/>
        <dbReference type="EC" id="2.1.1.216"/>
    </reaction>
</comment>
<evidence type="ECO:0000256" key="8">
    <source>
        <dbReference type="ARBA" id="ARBA00051897"/>
    </source>
</evidence>
<evidence type="ECO:0000313" key="12">
    <source>
        <dbReference type="Proteomes" id="UP000077266"/>
    </source>
</evidence>
<dbReference type="Gene3D" id="3.40.50.150">
    <property type="entry name" value="Vaccinia Virus protein VP39"/>
    <property type="match status" value="1"/>
</dbReference>
<gene>
    <name evidence="11" type="ORF">EXIGLDRAFT_649466</name>
</gene>
<dbReference type="EMBL" id="KV426053">
    <property type="protein sequence ID" value="KZV90233.1"/>
    <property type="molecule type" value="Genomic_DNA"/>
</dbReference>
<keyword evidence="12" id="KW-1185">Reference proteome</keyword>
<dbReference type="GO" id="GO:0000049">
    <property type="term" value="F:tRNA binding"/>
    <property type="evidence" value="ECO:0007669"/>
    <property type="project" value="UniProtKB-UniRule"/>
</dbReference>
<evidence type="ECO:0000313" key="11">
    <source>
        <dbReference type="EMBL" id="KZV90233.1"/>
    </source>
</evidence>
<sequence>MSTRSIVVPDGFTLHVENSASILLPQRTDAFINPIQEFNRDLSVACISVWADEYNRAKQQKLQAKQEKRAHQQPRKKRRVDDGTGAAVAEADAEDTADAEQNEVDEDAESAVNESRLQHKGAVILEALSATGLRSIRYAHEIPGIRYIIANDLSPAATAAMRRNVEINGFGPQEGDAEGKIRVTESDAVSLLYSKRTERVVDCVDLDPYGTASPFIDGAVQCVNDGGLLCVTCTDMTVLATNNYPEKAFSNYGGVPVKAEYCHEAALRLVIHSISTSAARYGRYVKPLLSLSIDFYVRIFVRVYNSPLEVKRAFSKTATYYVCTGCQASYEQPLGKVIEKVHEGSGNVNLLYRTNTATPTSSGRCDHCGHPLHIAGPMWSGPIHDQEFVEKVYDHTRNNQSKFGTAPRMLGMLSLAREELATPFFFTPSRLASAFQCVSPPFETVASGLLNAGHNVSRSHAQPGSLKTDAPTSVVHDVYRAWIKENPIKQEKIKPGSPAATLNAKEPTLIADLTPNIKAKTQTSNVKVVRYQTNPTPNWGPGMRPSKKRRAEEDA</sequence>
<evidence type="ECO:0000256" key="4">
    <source>
        <dbReference type="ARBA" id="ARBA00022691"/>
    </source>
</evidence>
<evidence type="ECO:0000256" key="10">
    <source>
        <dbReference type="SAM" id="MobiDB-lite"/>
    </source>
</evidence>
<dbReference type="Gene3D" id="3.30.56.70">
    <property type="entry name" value="N2,N2-dimethylguanosine tRNA methyltransferase, C-terminal domain"/>
    <property type="match status" value="1"/>
</dbReference>
<evidence type="ECO:0000256" key="2">
    <source>
        <dbReference type="ARBA" id="ARBA00022603"/>
    </source>
</evidence>
<keyword evidence="6 9" id="KW-0694">RNA-binding</keyword>
<evidence type="ECO:0000256" key="7">
    <source>
        <dbReference type="ARBA" id="ARBA00039099"/>
    </source>
</evidence>